<keyword evidence="4" id="KW-0125">Carotenoid biosynthesis</keyword>
<evidence type="ECO:0000259" key="10">
    <source>
        <dbReference type="Pfam" id="PF18916"/>
    </source>
</evidence>
<dbReference type="HOGENOM" id="CLU_147290_0_0_11"/>
<organism evidence="11 12">
    <name type="scientific">Frankia casuarinae (strain DSM 45818 / CECT 9043 / HFP020203 / CcI3)</name>
    <dbReference type="NCBI Taxonomy" id="106370"/>
    <lineage>
        <taxon>Bacteria</taxon>
        <taxon>Bacillati</taxon>
        <taxon>Actinomycetota</taxon>
        <taxon>Actinomycetes</taxon>
        <taxon>Frankiales</taxon>
        <taxon>Frankiaceae</taxon>
        <taxon>Frankia</taxon>
    </lineage>
</organism>
<evidence type="ECO:0000256" key="2">
    <source>
        <dbReference type="ARBA" id="ARBA00004829"/>
    </source>
</evidence>
<evidence type="ECO:0000256" key="3">
    <source>
        <dbReference type="ARBA" id="ARBA00022692"/>
    </source>
</evidence>
<feature type="domain" description="Lycopene cyclase" evidence="10">
    <location>
        <begin position="3"/>
        <end position="87"/>
    </location>
</feature>
<evidence type="ECO:0000256" key="5">
    <source>
        <dbReference type="ARBA" id="ARBA00022989"/>
    </source>
</evidence>
<accession>Q2J8G7</accession>
<keyword evidence="3 9" id="KW-0812">Transmembrane</keyword>
<feature type="transmembrane region" description="Helical" evidence="9">
    <location>
        <begin position="34"/>
        <end position="56"/>
    </location>
</feature>
<evidence type="ECO:0000256" key="9">
    <source>
        <dbReference type="SAM" id="Phobius"/>
    </source>
</evidence>
<dbReference type="GO" id="GO:0016020">
    <property type="term" value="C:membrane"/>
    <property type="evidence" value="ECO:0007669"/>
    <property type="project" value="UniProtKB-SubCell"/>
</dbReference>
<dbReference type="AlphaFoldDB" id="Q2J8G7"/>
<dbReference type="GO" id="GO:0045436">
    <property type="term" value="F:lycopene beta cyclase activity"/>
    <property type="evidence" value="ECO:0007669"/>
    <property type="project" value="UniProtKB-ARBA"/>
</dbReference>
<dbReference type="OrthoDB" id="3402548at2"/>
<sequence>MSYTALAVVGVALAIAMDLWVLRTRLLTRRVFWTSYAIIALFQLISNGILTGFGIVVYDPRRILGPRIAHAPVEDLLFGFALVTQTLAWWVWWGRRLRGGPPGRPRSRRTGESREASDNGDNGDNGVNGENRGIPSRPEGRERSRRTS</sequence>
<reference evidence="11 12" key="1">
    <citation type="journal article" date="2007" name="Genome Res.">
        <title>Genome characteristics of facultatively symbiotic Frankia sp. strains reflect host range and host plant biogeography.</title>
        <authorList>
            <person name="Normand P."/>
            <person name="Lapierre P."/>
            <person name="Tisa L.S."/>
            <person name="Gogarten J.P."/>
            <person name="Alloisio N."/>
            <person name="Bagnarol E."/>
            <person name="Bassi C.A."/>
            <person name="Berry A.M."/>
            <person name="Bickhart D.M."/>
            <person name="Choisne N."/>
            <person name="Couloux A."/>
            <person name="Cournoyer B."/>
            <person name="Cruveiller S."/>
            <person name="Daubin V."/>
            <person name="Demange N."/>
            <person name="Francino M.P."/>
            <person name="Goltsman E."/>
            <person name="Huang Y."/>
            <person name="Kopp O.R."/>
            <person name="Labarre L."/>
            <person name="Lapidus A."/>
            <person name="Lavire C."/>
            <person name="Marechal J."/>
            <person name="Martinez M."/>
            <person name="Mastronunzio J.E."/>
            <person name="Mullin B.C."/>
            <person name="Niemann J."/>
            <person name="Pujic P."/>
            <person name="Rawnsley T."/>
            <person name="Rouy Z."/>
            <person name="Schenowitz C."/>
            <person name="Sellstedt A."/>
            <person name="Tavares F."/>
            <person name="Tomkins J.P."/>
            <person name="Vallenet D."/>
            <person name="Valverde C."/>
            <person name="Wall L.G."/>
            <person name="Wang Y."/>
            <person name="Medigue C."/>
            <person name="Benson D.R."/>
        </authorList>
    </citation>
    <scope>NUCLEOTIDE SEQUENCE [LARGE SCALE GENOMIC DNA]</scope>
    <source>
        <strain evidence="12">DSM 45818 / CECT 9043 / CcI3</strain>
    </source>
</reference>
<dbReference type="InterPro" id="IPR017825">
    <property type="entry name" value="Lycopene_cyclase_dom"/>
</dbReference>
<feature type="transmembrane region" description="Helical" evidence="9">
    <location>
        <begin position="76"/>
        <end position="94"/>
    </location>
</feature>
<comment type="pathway">
    <text evidence="2">Carotenoid biosynthesis.</text>
</comment>
<feature type="transmembrane region" description="Helical" evidence="9">
    <location>
        <begin position="6"/>
        <end position="22"/>
    </location>
</feature>
<evidence type="ECO:0000256" key="6">
    <source>
        <dbReference type="ARBA" id="ARBA00023136"/>
    </source>
</evidence>
<keyword evidence="7" id="KW-0413">Isomerase</keyword>
<dbReference type="NCBIfam" id="TIGR03462">
    <property type="entry name" value="CarR_dom_SF"/>
    <property type="match status" value="1"/>
</dbReference>
<evidence type="ECO:0000256" key="4">
    <source>
        <dbReference type="ARBA" id="ARBA00022746"/>
    </source>
</evidence>
<dbReference type="Pfam" id="PF18916">
    <property type="entry name" value="Lycopene_cyc"/>
    <property type="match status" value="1"/>
</dbReference>
<keyword evidence="12" id="KW-1185">Reference proteome</keyword>
<dbReference type="Proteomes" id="UP000001937">
    <property type="component" value="Chromosome"/>
</dbReference>
<evidence type="ECO:0000256" key="7">
    <source>
        <dbReference type="ARBA" id="ARBA00023235"/>
    </source>
</evidence>
<name>Q2J8G7_FRACC</name>
<feature type="region of interest" description="Disordered" evidence="8">
    <location>
        <begin position="96"/>
        <end position="148"/>
    </location>
</feature>
<evidence type="ECO:0000313" key="11">
    <source>
        <dbReference type="EMBL" id="ABD12425.1"/>
    </source>
</evidence>
<evidence type="ECO:0000256" key="8">
    <source>
        <dbReference type="SAM" id="MobiDB-lite"/>
    </source>
</evidence>
<comment type="subcellular location">
    <subcellularLocation>
        <location evidence="1">Membrane</location>
        <topology evidence="1">Multi-pass membrane protein</topology>
    </subcellularLocation>
</comment>
<dbReference type="eggNOG" id="ENOG50333U6">
    <property type="taxonomic scope" value="Bacteria"/>
</dbReference>
<evidence type="ECO:0000313" key="12">
    <source>
        <dbReference type="Proteomes" id="UP000001937"/>
    </source>
</evidence>
<evidence type="ECO:0000256" key="1">
    <source>
        <dbReference type="ARBA" id="ARBA00004141"/>
    </source>
</evidence>
<keyword evidence="5 9" id="KW-1133">Transmembrane helix</keyword>
<dbReference type="KEGG" id="fra:Francci3_3068"/>
<dbReference type="GO" id="GO:0016117">
    <property type="term" value="P:carotenoid biosynthetic process"/>
    <property type="evidence" value="ECO:0007669"/>
    <property type="project" value="UniProtKB-KW"/>
</dbReference>
<feature type="compositionally biased region" description="Low complexity" evidence="8">
    <location>
        <begin position="119"/>
        <end position="137"/>
    </location>
</feature>
<protein>
    <recommendedName>
        <fullName evidence="10">Lycopene cyclase domain-containing protein</fullName>
    </recommendedName>
</protein>
<keyword evidence="6 9" id="KW-0472">Membrane</keyword>
<gene>
    <name evidence="11" type="ordered locus">Francci3_3068</name>
</gene>
<dbReference type="STRING" id="106370.Francci3_3068"/>
<dbReference type="GO" id="GO:0016872">
    <property type="term" value="F:intramolecular lyase activity"/>
    <property type="evidence" value="ECO:0007669"/>
    <property type="project" value="InterPro"/>
</dbReference>
<dbReference type="EMBL" id="CP000249">
    <property type="protein sequence ID" value="ABD12425.1"/>
    <property type="molecule type" value="Genomic_DNA"/>
</dbReference>
<proteinExistence type="predicted"/>